<feature type="compositionally biased region" description="Basic and acidic residues" evidence="1">
    <location>
        <begin position="1001"/>
        <end position="1010"/>
    </location>
</feature>
<feature type="compositionally biased region" description="Basic residues" evidence="1">
    <location>
        <begin position="973"/>
        <end position="984"/>
    </location>
</feature>
<reference evidence="2" key="1">
    <citation type="submission" date="2020-08" db="EMBL/GenBank/DDBJ databases">
        <title>Genome sequencing and assembly of the red palm weevil Rhynchophorus ferrugineus.</title>
        <authorList>
            <person name="Dias G.B."/>
            <person name="Bergman C.M."/>
            <person name="Manee M."/>
        </authorList>
    </citation>
    <scope>NUCLEOTIDE SEQUENCE</scope>
    <source>
        <strain evidence="2">AA-2017</strain>
        <tissue evidence="2">Whole larva</tissue>
    </source>
</reference>
<name>A0A834IWE8_RHYFE</name>
<evidence type="ECO:0000313" key="3">
    <source>
        <dbReference type="Proteomes" id="UP000625711"/>
    </source>
</evidence>
<protein>
    <submittedName>
        <fullName evidence="2">Uncharacterized protein</fullName>
    </submittedName>
</protein>
<feature type="compositionally biased region" description="Low complexity" evidence="1">
    <location>
        <begin position="290"/>
        <end position="301"/>
    </location>
</feature>
<feature type="compositionally biased region" description="Basic and acidic residues" evidence="1">
    <location>
        <begin position="257"/>
        <end position="266"/>
    </location>
</feature>
<dbReference type="EMBL" id="JAACXV010000004">
    <property type="protein sequence ID" value="KAF7287660.1"/>
    <property type="molecule type" value="Genomic_DNA"/>
</dbReference>
<organism evidence="2 3">
    <name type="scientific">Rhynchophorus ferrugineus</name>
    <name type="common">Red palm weevil</name>
    <name type="synonym">Curculio ferrugineus</name>
    <dbReference type="NCBI Taxonomy" id="354439"/>
    <lineage>
        <taxon>Eukaryota</taxon>
        <taxon>Metazoa</taxon>
        <taxon>Ecdysozoa</taxon>
        <taxon>Arthropoda</taxon>
        <taxon>Hexapoda</taxon>
        <taxon>Insecta</taxon>
        <taxon>Pterygota</taxon>
        <taxon>Neoptera</taxon>
        <taxon>Endopterygota</taxon>
        <taxon>Coleoptera</taxon>
        <taxon>Polyphaga</taxon>
        <taxon>Cucujiformia</taxon>
        <taxon>Curculionidae</taxon>
        <taxon>Dryophthorinae</taxon>
        <taxon>Rhynchophorus</taxon>
    </lineage>
</organism>
<proteinExistence type="predicted"/>
<gene>
    <name evidence="2" type="ORF">GWI33_006005</name>
</gene>
<feature type="region of interest" description="Disordered" evidence="1">
    <location>
        <begin position="973"/>
        <end position="1010"/>
    </location>
</feature>
<feature type="region of interest" description="Disordered" evidence="1">
    <location>
        <begin position="252"/>
        <end position="273"/>
    </location>
</feature>
<sequence length="1010" mass="115705">MNLSKNCSLGLNNSAYSFEQNNSLRLFHISSLFQKADQDSSPGDSRPKSAMDLFPNRKKIDNFIGIKHYCLIKNSKEQNSNKIKSEPLEDENKCNPVISLRYYGPDAPKNNNQTQSKTKNHCPNIKEKYSNEEKHCNSNDNVIPCIKKKILMSCDIKKKRTSASNESKGKVICKELKSSCKDSALDKQKTKLQVESKGDVDYCRKEKQSGRCRNYKENQKTSTEKKICKEKTKETIIYKQSNTKKTCIKSEIQSNENHGEPKEINSTHKCKNSQYTQDNESINYQDGALKSSSSKIKSPKIYQRKAGKPCEQTKKQNSAKDIEITSYKKTNIGEYTIDVFNKTLKSDIHPNEQNIIKQRYFNSNNNISDSECNEIKNACNLRSETNIKRKNDDECKVTKKTESCSDVNETNIKSNKKKCDDENGIDYSNCQLKQQHFSDHEKFETDNNKEKCLRESIKICSNNSDKSIKDMSLLKQCAVVAKIHKDHSKKNTLEKSKCSNIKSIEGNSSIDKETSCENDKDMLADLKDHINNCMDNSGETMKDMEQCALIGKTWKNHCNNINIQDTNCSDKQLNKDNCDNDEISSSDKHKDVSDACKEKPDELTKDMGLLRQCALIAKRSKDHCNNINTQNANCSDTQLKKDDIYNELISQKDQGVDVCIKDVTDACKDTDELKLTEPRNNNKLDKCPDKSQKEYHYKLDQNSLDMNCNAHTNLEDFTKCTDNDDKPIKDMGLLKQCAHMLKQSKDHSNKSKSKKLKHRKAMRDCCYIDKKDQSVQKGLKDLTNMDPGICDEPIKDMGILSQCTMMTRKSKTPIIEPISDESVKNLFCRGEETNIFQVKKLGTGEKLVCVEDITEHDLEEDACHPEDAQDVDRVLKCTIVNENNKQRLICMAIKPGQDENEDCSDISTQHKVKITSNKLVCRKIMSYNGQACEPEIVCQIMQVEEIKLVNENDKKKTVEKRLTYKDLMKKKKNEIRNLSKKQKKPDKETKNEICKEEDDVKNETKEDECQ</sequence>
<dbReference type="AlphaFoldDB" id="A0A834IWE8"/>
<dbReference type="Proteomes" id="UP000625711">
    <property type="component" value="Unassembled WGS sequence"/>
</dbReference>
<evidence type="ECO:0000256" key="1">
    <source>
        <dbReference type="SAM" id="MobiDB-lite"/>
    </source>
</evidence>
<comment type="caution">
    <text evidence="2">The sequence shown here is derived from an EMBL/GenBank/DDBJ whole genome shotgun (WGS) entry which is preliminary data.</text>
</comment>
<feature type="compositionally biased region" description="Basic and acidic residues" evidence="1">
    <location>
        <begin position="985"/>
        <end position="994"/>
    </location>
</feature>
<accession>A0A834IWE8</accession>
<evidence type="ECO:0000313" key="2">
    <source>
        <dbReference type="EMBL" id="KAF7287660.1"/>
    </source>
</evidence>
<feature type="region of interest" description="Disordered" evidence="1">
    <location>
        <begin position="286"/>
        <end position="307"/>
    </location>
</feature>
<keyword evidence="3" id="KW-1185">Reference proteome</keyword>